<dbReference type="InterPro" id="IPR052337">
    <property type="entry name" value="SAT4-like"/>
</dbReference>
<feature type="transmembrane region" description="Helical" evidence="7">
    <location>
        <begin position="109"/>
        <end position="128"/>
    </location>
</feature>
<feature type="transmembrane region" description="Helical" evidence="7">
    <location>
        <begin position="140"/>
        <end position="164"/>
    </location>
</feature>
<evidence type="ECO:0000256" key="6">
    <source>
        <dbReference type="SAM" id="MobiDB-lite"/>
    </source>
</evidence>
<reference evidence="9" key="1">
    <citation type="journal article" date="2020" name="Stud. Mycol.">
        <title>101 Dothideomycetes genomes: a test case for predicting lifestyles and emergence of pathogens.</title>
        <authorList>
            <person name="Haridas S."/>
            <person name="Albert R."/>
            <person name="Binder M."/>
            <person name="Bloem J."/>
            <person name="Labutti K."/>
            <person name="Salamov A."/>
            <person name="Andreopoulos B."/>
            <person name="Baker S."/>
            <person name="Barry K."/>
            <person name="Bills G."/>
            <person name="Bluhm B."/>
            <person name="Cannon C."/>
            <person name="Castanera R."/>
            <person name="Culley D."/>
            <person name="Daum C."/>
            <person name="Ezra D."/>
            <person name="Gonzalez J."/>
            <person name="Henrissat B."/>
            <person name="Kuo A."/>
            <person name="Liang C."/>
            <person name="Lipzen A."/>
            <person name="Lutzoni F."/>
            <person name="Magnuson J."/>
            <person name="Mondo S."/>
            <person name="Nolan M."/>
            <person name="Ohm R."/>
            <person name="Pangilinan J."/>
            <person name="Park H.-J."/>
            <person name="Ramirez L."/>
            <person name="Alfaro M."/>
            <person name="Sun H."/>
            <person name="Tritt A."/>
            <person name="Yoshinaga Y."/>
            <person name="Zwiers L.-H."/>
            <person name="Turgeon B."/>
            <person name="Goodwin S."/>
            <person name="Spatafora J."/>
            <person name="Crous P."/>
            <person name="Grigoriev I."/>
        </authorList>
    </citation>
    <scope>NUCLEOTIDE SEQUENCE</scope>
    <source>
        <strain evidence="9">CBS 109.77</strain>
    </source>
</reference>
<evidence type="ECO:0000256" key="4">
    <source>
        <dbReference type="ARBA" id="ARBA00023136"/>
    </source>
</evidence>
<keyword evidence="10" id="KW-1185">Reference proteome</keyword>
<dbReference type="OrthoDB" id="3903189at2759"/>
<evidence type="ECO:0000256" key="3">
    <source>
        <dbReference type="ARBA" id="ARBA00022989"/>
    </source>
</evidence>
<gene>
    <name evidence="9" type="ORF">K505DRAFT_64448</name>
</gene>
<evidence type="ECO:0000256" key="2">
    <source>
        <dbReference type="ARBA" id="ARBA00022692"/>
    </source>
</evidence>
<feature type="transmembrane region" description="Helical" evidence="7">
    <location>
        <begin position="184"/>
        <end position="204"/>
    </location>
</feature>
<dbReference type="GO" id="GO:0016020">
    <property type="term" value="C:membrane"/>
    <property type="evidence" value="ECO:0007669"/>
    <property type="project" value="UniProtKB-SubCell"/>
</dbReference>
<proteinExistence type="inferred from homology"/>
<organism evidence="9 10">
    <name type="scientific">Melanomma pulvis-pyrius CBS 109.77</name>
    <dbReference type="NCBI Taxonomy" id="1314802"/>
    <lineage>
        <taxon>Eukaryota</taxon>
        <taxon>Fungi</taxon>
        <taxon>Dikarya</taxon>
        <taxon>Ascomycota</taxon>
        <taxon>Pezizomycotina</taxon>
        <taxon>Dothideomycetes</taxon>
        <taxon>Pleosporomycetidae</taxon>
        <taxon>Pleosporales</taxon>
        <taxon>Melanommataceae</taxon>
        <taxon>Melanomma</taxon>
    </lineage>
</organism>
<dbReference type="PANTHER" id="PTHR33048">
    <property type="entry name" value="PTH11-LIKE INTEGRAL MEMBRANE PROTEIN (AFU_ORTHOLOGUE AFUA_5G11245)"/>
    <property type="match status" value="1"/>
</dbReference>
<feature type="transmembrane region" description="Helical" evidence="7">
    <location>
        <begin position="51"/>
        <end position="72"/>
    </location>
</feature>
<dbReference type="Proteomes" id="UP000799757">
    <property type="component" value="Unassembled WGS sequence"/>
</dbReference>
<feature type="transmembrane region" description="Helical" evidence="7">
    <location>
        <begin position="250"/>
        <end position="272"/>
    </location>
</feature>
<keyword evidence="4 7" id="KW-0472">Membrane</keyword>
<keyword evidence="3 7" id="KW-1133">Transmembrane helix</keyword>
<feature type="compositionally biased region" description="Low complexity" evidence="6">
    <location>
        <begin position="353"/>
        <end position="362"/>
    </location>
</feature>
<dbReference type="InterPro" id="IPR049326">
    <property type="entry name" value="Rhodopsin_dom_fungi"/>
</dbReference>
<feature type="transmembrane region" description="Helical" evidence="7">
    <location>
        <begin position="216"/>
        <end position="238"/>
    </location>
</feature>
<feature type="region of interest" description="Disordered" evidence="6">
    <location>
        <begin position="396"/>
        <end position="433"/>
    </location>
</feature>
<feature type="compositionally biased region" description="Basic and acidic residues" evidence="6">
    <location>
        <begin position="396"/>
        <end position="418"/>
    </location>
</feature>
<protein>
    <recommendedName>
        <fullName evidence="8">Rhodopsin domain-containing protein</fullName>
    </recommendedName>
</protein>
<feature type="domain" description="Rhodopsin" evidence="8">
    <location>
        <begin position="31"/>
        <end position="273"/>
    </location>
</feature>
<comment type="subcellular location">
    <subcellularLocation>
        <location evidence="1">Membrane</location>
        <topology evidence="1">Multi-pass membrane protein</topology>
    </subcellularLocation>
</comment>
<keyword evidence="2 7" id="KW-0812">Transmembrane</keyword>
<dbReference type="EMBL" id="MU002013">
    <property type="protein sequence ID" value="KAF2791554.1"/>
    <property type="molecule type" value="Genomic_DNA"/>
</dbReference>
<feature type="region of interest" description="Disordered" evidence="6">
    <location>
        <begin position="338"/>
        <end position="382"/>
    </location>
</feature>
<evidence type="ECO:0000259" key="8">
    <source>
        <dbReference type="Pfam" id="PF20684"/>
    </source>
</evidence>
<evidence type="ECO:0000313" key="10">
    <source>
        <dbReference type="Proteomes" id="UP000799757"/>
    </source>
</evidence>
<evidence type="ECO:0000313" key="9">
    <source>
        <dbReference type="EMBL" id="KAF2791554.1"/>
    </source>
</evidence>
<comment type="similarity">
    <text evidence="5">Belongs to the SAT4 family.</text>
</comment>
<accession>A0A6A6X5X4</accession>
<name>A0A6A6X5X4_9PLEO</name>
<dbReference type="PANTHER" id="PTHR33048:SF149">
    <property type="entry name" value="UBID FAMILY DECARBOXYLASE"/>
    <property type="match status" value="1"/>
</dbReference>
<dbReference type="AlphaFoldDB" id="A0A6A6X5X4"/>
<evidence type="ECO:0000256" key="1">
    <source>
        <dbReference type="ARBA" id="ARBA00004141"/>
    </source>
</evidence>
<evidence type="ECO:0000256" key="7">
    <source>
        <dbReference type="SAM" id="Phobius"/>
    </source>
</evidence>
<sequence>MGGEGFDQSFQRQLGTQSWALYSVGAFLIILRTYARLRRTGGISQLAPDDWLMITVVPAFYTTLIVCLNVIVKGGGSNLYPPEQFDTFTQEDIQERIWGSKIVVVSEQAMLNAIWTLKACMLFMYYRMTVTTVYLKYVKWLAIYVAVGWVAVEIAFFTLCIPFKGYWGMPPPNPQCTTLEHYAMIQAVFNLSSDIAMLLIPLPMIISLSLPVKQKLVLSVVFSMGTFVIIAAVLTKYYNLKDVYDTAYMLWYTRECSVAVYVANLPGIWPLLREQFRFLRTHNSSYPQTNSALPRYGTGTVSKLQRSRIHITSVKNEDEVELGPNTFTKSVARSIHSSVKPLHDEERSGNFGGSTTRSGSSDSDTRVLNIGSNGNGGWGKSMNLDIRVDREIEVERGSWDDRRQAGKEHFEWELDQRGPKTTIEGPEGEVKKG</sequence>
<evidence type="ECO:0000256" key="5">
    <source>
        <dbReference type="ARBA" id="ARBA00038359"/>
    </source>
</evidence>
<feature type="transmembrane region" description="Helical" evidence="7">
    <location>
        <begin position="19"/>
        <end position="35"/>
    </location>
</feature>
<dbReference type="Pfam" id="PF20684">
    <property type="entry name" value="Fung_rhodopsin"/>
    <property type="match status" value="1"/>
</dbReference>